<dbReference type="SMART" id="SM00905">
    <property type="entry name" value="FolB"/>
    <property type="match status" value="1"/>
</dbReference>
<keyword evidence="9" id="KW-1185">Reference proteome</keyword>
<dbReference type="NCBIfam" id="TIGR00526">
    <property type="entry name" value="folB_dom"/>
    <property type="match status" value="1"/>
</dbReference>
<dbReference type="CDD" id="cd00534">
    <property type="entry name" value="DHNA_DHNTPE"/>
    <property type="match status" value="1"/>
</dbReference>
<dbReference type="GO" id="GO:0046656">
    <property type="term" value="P:folic acid biosynthetic process"/>
    <property type="evidence" value="ECO:0007669"/>
    <property type="project" value="UniProtKB-UniRule"/>
</dbReference>
<proteinExistence type="inferred from homology"/>
<evidence type="ECO:0000259" key="7">
    <source>
        <dbReference type="SMART" id="SM00905"/>
    </source>
</evidence>
<comment type="catalytic activity">
    <reaction evidence="1 6">
        <text>7,8-dihydroneopterin = 6-hydroxymethyl-7,8-dihydropterin + glycolaldehyde</text>
        <dbReference type="Rhea" id="RHEA:10540"/>
        <dbReference type="ChEBI" id="CHEBI:17001"/>
        <dbReference type="ChEBI" id="CHEBI:17071"/>
        <dbReference type="ChEBI" id="CHEBI:44841"/>
        <dbReference type="EC" id="4.1.2.25"/>
    </reaction>
</comment>
<dbReference type="EC" id="4.1.2.25" evidence="6"/>
<dbReference type="UniPathway" id="UPA00077">
    <property type="reaction ID" value="UER00154"/>
</dbReference>
<dbReference type="OrthoDB" id="9803748at2"/>
<dbReference type="InterPro" id="IPR043133">
    <property type="entry name" value="GTP-CH-I_C/QueF"/>
</dbReference>
<dbReference type="PATRIC" id="fig|1178515.4.peg.1267"/>
<protein>
    <recommendedName>
        <fullName evidence="6">7,8-dihydroneopterin aldolase</fullName>
        <ecNumber evidence="6">4.1.2.25</ecNumber>
    </recommendedName>
</protein>
<name>A0A172TGF9_9BACL</name>
<dbReference type="InterPro" id="IPR006157">
    <property type="entry name" value="FolB_dom"/>
</dbReference>
<evidence type="ECO:0000256" key="6">
    <source>
        <dbReference type="RuleBase" id="RU362079"/>
    </source>
</evidence>
<accession>A0A172TGF9</accession>
<dbReference type="GO" id="GO:0046654">
    <property type="term" value="P:tetrahydrofolate biosynthetic process"/>
    <property type="evidence" value="ECO:0007669"/>
    <property type="project" value="UniProtKB-UniRule"/>
</dbReference>
<dbReference type="STRING" id="1178515.SY83_06355"/>
<dbReference type="GO" id="GO:0004150">
    <property type="term" value="F:dihydroneopterin aldolase activity"/>
    <property type="evidence" value="ECO:0007669"/>
    <property type="project" value="UniProtKB-UniRule"/>
</dbReference>
<keyword evidence="5 6" id="KW-0456">Lyase</keyword>
<dbReference type="GO" id="GO:0005737">
    <property type="term" value="C:cytoplasm"/>
    <property type="evidence" value="ECO:0007669"/>
    <property type="project" value="TreeGrafter"/>
</dbReference>
<comment type="function">
    <text evidence="6">Catalyzes the conversion of 7,8-dihydroneopterin to 6-hydroxymethyl-7,8-dihydropterin.</text>
</comment>
<reference evidence="8 9" key="1">
    <citation type="submission" date="2015-01" db="EMBL/GenBank/DDBJ databases">
        <title>Paenibacillus swuensis/DY6/whole genome sequencing.</title>
        <authorList>
            <person name="Kim M.K."/>
            <person name="Srinivasan S."/>
            <person name="Lee J.-J."/>
        </authorList>
    </citation>
    <scope>NUCLEOTIDE SEQUENCE [LARGE SCALE GENOMIC DNA]</scope>
    <source>
        <strain evidence="8 9">DY6</strain>
    </source>
</reference>
<dbReference type="AlphaFoldDB" id="A0A172TGF9"/>
<evidence type="ECO:0000256" key="4">
    <source>
        <dbReference type="ARBA" id="ARBA00022909"/>
    </source>
</evidence>
<dbReference type="SUPFAM" id="SSF55620">
    <property type="entry name" value="Tetrahydrobiopterin biosynthesis enzymes-like"/>
    <property type="match status" value="1"/>
</dbReference>
<comment type="pathway">
    <text evidence="2 6">Cofactor biosynthesis; tetrahydrofolate biosynthesis; 2-amino-4-hydroxy-6-hydroxymethyl-7,8-dihydropteridine diphosphate from 7,8-dihydroneopterin triphosphate: step 3/4.</text>
</comment>
<sequence>MDKIILQRMEFFGYHGVFPEENKLGQRFYVDATLMFNIQPAGVSDNLEKTVNYAEAYYTIRKIVEEKPFKLIEALAEHIATSLLDTYTIINEIQIRVTKPHPPFDIHFEGVTVEIQRKRASG</sequence>
<dbReference type="PANTHER" id="PTHR42844:SF1">
    <property type="entry name" value="DIHYDRONEOPTERIN ALDOLASE 1-RELATED"/>
    <property type="match status" value="1"/>
</dbReference>
<evidence type="ECO:0000256" key="5">
    <source>
        <dbReference type="ARBA" id="ARBA00023239"/>
    </source>
</evidence>
<comment type="similarity">
    <text evidence="3 6">Belongs to the DHNA family.</text>
</comment>
<dbReference type="Gene3D" id="3.30.1130.10">
    <property type="match status" value="1"/>
</dbReference>
<dbReference type="KEGG" id="pswu:SY83_06355"/>
<keyword evidence="4 6" id="KW-0289">Folate biosynthesis</keyword>
<dbReference type="NCBIfam" id="TIGR00525">
    <property type="entry name" value="folB"/>
    <property type="match status" value="1"/>
</dbReference>
<gene>
    <name evidence="8" type="ORF">SY83_06355</name>
</gene>
<evidence type="ECO:0000313" key="9">
    <source>
        <dbReference type="Proteomes" id="UP000076927"/>
    </source>
</evidence>
<evidence type="ECO:0000256" key="1">
    <source>
        <dbReference type="ARBA" id="ARBA00001353"/>
    </source>
</evidence>
<dbReference type="Proteomes" id="UP000076927">
    <property type="component" value="Chromosome"/>
</dbReference>
<dbReference type="InterPro" id="IPR006156">
    <property type="entry name" value="Dihydroneopterin_aldolase"/>
</dbReference>
<dbReference type="PANTHER" id="PTHR42844">
    <property type="entry name" value="DIHYDRONEOPTERIN ALDOLASE 1-RELATED"/>
    <property type="match status" value="1"/>
</dbReference>
<evidence type="ECO:0000256" key="3">
    <source>
        <dbReference type="ARBA" id="ARBA00005708"/>
    </source>
</evidence>
<dbReference type="Pfam" id="PF02152">
    <property type="entry name" value="FolB"/>
    <property type="match status" value="1"/>
</dbReference>
<dbReference type="RefSeq" id="WP_068605279.1">
    <property type="nucleotide sequence ID" value="NZ_CP011388.1"/>
</dbReference>
<evidence type="ECO:0000256" key="2">
    <source>
        <dbReference type="ARBA" id="ARBA00005013"/>
    </source>
</evidence>
<dbReference type="FunFam" id="3.30.1130.10:FF:000003">
    <property type="entry name" value="7,8-dihydroneopterin aldolase"/>
    <property type="match status" value="1"/>
</dbReference>
<feature type="domain" description="Dihydroneopterin aldolase/epimerase" evidence="7">
    <location>
        <begin position="4"/>
        <end position="117"/>
    </location>
</feature>
<dbReference type="EMBL" id="CP011388">
    <property type="protein sequence ID" value="ANE45967.1"/>
    <property type="molecule type" value="Genomic_DNA"/>
</dbReference>
<evidence type="ECO:0000313" key="8">
    <source>
        <dbReference type="EMBL" id="ANE45967.1"/>
    </source>
</evidence>
<organism evidence="8 9">
    <name type="scientific">Paenibacillus swuensis</name>
    <dbReference type="NCBI Taxonomy" id="1178515"/>
    <lineage>
        <taxon>Bacteria</taxon>
        <taxon>Bacillati</taxon>
        <taxon>Bacillota</taxon>
        <taxon>Bacilli</taxon>
        <taxon>Bacillales</taxon>
        <taxon>Paenibacillaceae</taxon>
        <taxon>Paenibacillus</taxon>
    </lineage>
</organism>